<organism evidence="2">
    <name type="scientific">Noctiluca scintillans</name>
    <name type="common">Sea sparkle</name>
    <name type="synonym">Red tide dinoflagellate</name>
    <dbReference type="NCBI Taxonomy" id="2966"/>
    <lineage>
        <taxon>Eukaryota</taxon>
        <taxon>Sar</taxon>
        <taxon>Alveolata</taxon>
        <taxon>Dinophyceae</taxon>
        <taxon>Noctilucales</taxon>
        <taxon>Noctilucaceae</taxon>
        <taxon>Noctiluca</taxon>
    </lineage>
</organism>
<name>A0A7S1ADE5_NOCSC</name>
<sequence length="191" mass="20556">MSDDDAPRKGGGKGGSGGKNLEGGKCKGGKSGKSAPSSAPSITRLTVVPKFLQEIQERYQPRESKRGLLEATLADKNGPLGKIGLDDADDDFDVQFAQVVETVTAHEEPKSKLTAEQEFWQASHGRRKAAEAVADASKRGADLSGDENPQVKFHRKGERETFSVREPKGERATANKSHSFSKGRLSFDDGE</sequence>
<dbReference type="AlphaFoldDB" id="A0A7S1ADE5"/>
<accession>A0A7S1ADE5</accession>
<feature type="region of interest" description="Disordered" evidence="1">
    <location>
        <begin position="130"/>
        <end position="191"/>
    </location>
</feature>
<evidence type="ECO:0000256" key="1">
    <source>
        <dbReference type="SAM" id="MobiDB-lite"/>
    </source>
</evidence>
<feature type="compositionally biased region" description="Low complexity" evidence="1">
    <location>
        <begin position="32"/>
        <end position="41"/>
    </location>
</feature>
<feature type="compositionally biased region" description="Basic and acidic residues" evidence="1">
    <location>
        <begin position="157"/>
        <end position="173"/>
    </location>
</feature>
<gene>
    <name evidence="2" type="ORF">NSCI0253_LOCUS24912</name>
</gene>
<feature type="compositionally biased region" description="Gly residues" evidence="1">
    <location>
        <begin position="12"/>
        <end position="21"/>
    </location>
</feature>
<protein>
    <recommendedName>
        <fullName evidence="3">DUF4604 domain-containing protein</fullName>
    </recommendedName>
</protein>
<dbReference type="EMBL" id="HBFQ01035320">
    <property type="protein sequence ID" value="CAD8850562.1"/>
    <property type="molecule type" value="Transcribed_RNA"/>
</dbReference>
<evidence type="ECO:0000313" key="2">
    <source>
        <dbReference type="EMBL" id="CAD8850562.1"/>
    </source>
</evidence>
<proteinExistence type="predicted"/>
<evidence type="ECO:0008006" key="3">
    <source>
        <dbReference type="Google" id="ProtNLM"/>
    </source>
</evidence>
<feature type="region of interest" description="Disordered" evidence="1">
    <location>
        <begin position="1"/>
        <end position="43"/>
    </location>
</feature>
<reference evidence="2" key="1">
    <citation type="submission" date="2021-01" db="EMBL/GenBank/DDBJ databases">
        <authorList>
            <person name="Corre E."/>
            <person name="Pelletier E."/>
            <person name="Niang G."/>
            <person name="Scheremetjew M."/>
            <person name="Finn R."/>
            <person name="Kale V."/>
            <person name="Holt S."/>
            <person name="Cochrane G."/>
            <person name="Meng A."/>
            <person name="Brown T."/>
            <person name="Cohen L."/>
        </authorList>
    </citation>
    <scope>NUCLEOTIDE SEQUENCE</scope>
</reference>